<keyword evidence="1" id="KW-0812">Transmembrane</keyword>
<evidence type="ECO:0000313" key="3">
    <source>
        <dbReference type="Proteomes" id="UP000003052"/>
    </source>
</evidence>
<keyword evidence="1" id="KW-0472">Membrane</keyword>
<keyword evidence="1" id="KW-1133">Transmembrane helix</keyword>
<dbReference type="EMBL" id="AEPB01000008">
    <property type="protein sequence ID" value="EGA90932.1"/>
    <property type="molecule type" value="Genomic_DNA"/>
</dbReference>
<comment type="caution">
    <text evidence="2">The sequence shown here is derived from an EMBL/GenBank/DDBJ whole genome shotgun (WGS) entry which is preliminary data.</text>
</comment>
<evidence type="ECO:0000256" key="1">
    <source>
        <dbReference type="SAM" id="Phobius"/>
    </source>
</evidence>
<evidence type="ECO:0000313" key="2">
    <source>
        <dbReference type="EMBL" id="EGA90932.1"/>
    </source>
</evidence>
<dbReference type="Proteomes" id="UP000003052">
    <property type="component" value="Unassembled WGS sequence"/>
</dbReference>
<dbReference type="eggNOG" id="ENOG5033C36">
    <property type="taxonomic scope" value="Bacteria"/>
</dbReference>
<dbReference type="AlphaFoldDB" id="E7RDC8"/>
<gene>
    <name evidence="2" type="ORF">GPDM_02280</name>
</gene>
<reference evidence="2 3" key="1">
    <citation type="journal article" date="2011" name="J. Bacteriol.">
        <title>The Draft Genome of Planococcus donghaensis MPA1U2 Reveals Nonsporulation Pathways Controlled by a Conserved Spo0A Regulon.</title>
        <authorList>
            <person name="Pearson M.D."/>
            <person name="Noller H.F."/>
        </authorList>
    </citation>
    <scope>NUCLEOTIDE SEQUENCE [LARGE SCALE GENOMIC DNA]</scope>
    <source>
        <strain evidence="2 3">MPA1U2</strain>
    </source>
</reference>
<organism evidence="2 3">
    <name type="scientific">Planococcus donghaensis MPA1U2</name>
    <dbReference type="NCBI Taxonomy" id="933115"/>
    <lineage>
        <taxon>Bacteria</taxon>
        <taxon>Bacillati</taxon>
        <taxon>Bacillota</taxon>
        <taxon>Bacilli</taxon>
        <taxon>Bacillales</taxon>
        <taxon>Caryophanaceae</taxon>
        <taxon>Planococcus</taxon>
    </lineage>
</organism>
<protein>
    <submittedName>
        <fullName evidence="2">Uncharacterized protein</fullName>
    </submittedName>
</protein>
<sequence length="74" mass="8338">MSEFGLFGTGNLLGILSTTLLIASIYFTFTFFEHLKSGENRLRKQSKIAALICLTGALMIPAFYSIYVNYEMMK</sequence>
<accession>E7RDC8</accession>
<name>E7RDC8_9BACL</name>
<feature type="transmembrane region" description="Helical" evidence="1">
    <location>
        <begin position="48"/>
        <end position="67"/>
    </location>
</feature>
<feature type="transmembrane region" description="Helical" evidence="1">
    <location>
        <begin position="12"/>
        <end position="32"/>
    </location>
</feature>
<proteinExistence type="predicted"/>